<keyword evidence="3" id="KW-1185">Reference proteome</keyword>
<reference evidence="2 3" key="1">
    <citation type="journal article" date="2020" name="Nature">
        <title>Six reference-quality genomes reveal evolution of bat adaptations.</title>
        <authorList>
            <person name="Jebb D."/>
            <person name="Huang Z."/>
            <person name="Pippel M."/>
            <person name="Hughes G.M."/>
            <person name="Lavrichenko K."/>
            <person name="Devanna P."/>
            <person name="Winkler S."/>
            <person name="Jermiin L.S."/>
            <person name="Skirmuntt E.C."/>
            <person name="Katzourakis A."/>
            <person name="Burkitt-Gray L."/>
            <person name="Ray D.A."/>
            <person name="Sullivan K.A.M."/>
            <person name="Roscito J.G."/>
            <person name="Kirilenko B.M."/>
            <person name="Davalos L.M."/>
            <person name="Corthals A.P."/>
            <person name="Power M.L."/>
            <person name="Jones G."/>
            <person name="Ransome R.D."/>
            <person name="Dechmann D.K.N."/>
            <person name="Locatelli A.G."/>
            <person name="Puechmaille S.J."/>
            <person name="Fedrigo O."/>
            <person name="Jarvis E.D."/>
            <person name="Hiller M."/>
            <person name="Vernes S.C."/>
            <person name="Myers E.W."/>
            <person name="Teeling E.C."/>
        </authorList>
    </citation>
    <scope>NUCLEOTIDE SEQUENCE [LARGE SCALE GENOMIC DNA]</scope>
    <source>
        <strain evidence="2">MRouAeg1</strain>
        <tissue evidence="2">Muscle</tissue>
    </source>
</reference>
<name>A0A7J8CIL8_ROUAE</name>
<sequence length="305" mass="32830">MDHISFLYSSVDGHLGCLHLLTVVIGVAVDTGIRTFTWTCVFVSLGNKGHCVDLSEELPASSHTATPSPLQQQSVSVTVILICRFLPFLIYFLLSDNTQKSVHVVSVQLVIFRTADTPMSPAPRLIKNRNITTALKVPHVPPSPPTPRVPTPSGNHHPESKAIGLRCLGLHLARGIPQWRPGSHTSCFEVLLCCVCPYLVYFFSLLCSIPSCGCTLMYLCILLSKGAVNIPERVSWSTSTPFLIGGNYEGGAAPGPVRCRVGIEGRAPYVVCSGAPPGLPQSLPLALALQLLLCGLEKCSPAWRP</sequence>
<feature type="region of interest" description="Disordered" evidence="1">
    <location>
        <begin position="137"/>
        <end position="156"/>
    </location>
</feature>
<evidence type="ECO:0000256" key="1">
    <source>
        <dbReference type="SAM" id="MobiDB-lite"/>
    </source>
</evidence>
<feature type="compositionally biased region" description="Pro residues" evidence="1">
    <location>
        <begin position="139"/>
        <end position="150"/>
    </location>
</feature>
<comment type="caution">
    <text evidence="2">The sequence shown here is derived from an EMBL/GenBank/DDBJ whole genome shotgun (WGS) entry which is preliminary data.</text>
</comment>
<gene>
    <name evidence="2" type="ORF">HJG63_009113</name>
</gene>
<protein>
    <submittedName>
        <fullName evidence="2">Uncharacterized protein</fullName>
    </submittedName>
</protein>
<evidence type="ECO:0000313" key="3">
    <source>
        <dbReference type="Proteomes" id="UP000593571"/>
    </source>
</evidence>
<dbReference type="Proteomes" id="UP000593571">
    <property type="component" value="Unassembled WGS sequence"/>
</dbReference>
<organism evidence="2 3">
    <name type="scientific">Rousettus aegyptiacus</name>
    <name type="common">Egyptian fruit bat</name>
    <name type="synonym">Pteropus aegyptiacus</name>
    <dbReference type="NCBI Taxonomy" id="9407"/>
    <lineage>
        <taxon>Eukaryota</taxon>
        <taxon>Metazoa</taxon>
        <taxon>Chordata</taxon>
        <taxon>Craniata</taxon>
        <taxon>Vertebrata</taxon>
        <taxon>Euteleostomi</taxon>
        <taxon>Mammalia</taxon>
        <taxon>Eutheria</taxon>
        <taxon>Laurasiatheria</taxon>
        <taxon>Chiroptera</taxon>
        <taxon>Yinpterochiroptera</taxon>
        <taxon>Pteropodoidea</taxon>
        <taxon>Pteropodidae</taxon>
        <taxon>Rousettinae</taxon>
        <taxon>Rousettus</taxon>
    </lineage>
</organism>
<accession>A0A7J8CIL8</accession>
<evidence type="ECO:0000313" key="2">
    <source>
        <dbReference type="EMBL" id="KAF6410629.1"/>
    </source>
</evidence>
<proteinExistence type="predicted"/>
<dbReference type="EMBL" id="JACASE010000014">
    <property type="protein sequence ID" value="KAF6410629.1"/>
    <property type="molecule type" value="Genomic_DNA"/>
</dbReference>
<dbReference type="AlphaFoldDB" id="A0A7J8CIL8"/>